<dbReference type="PANTHER" id="PTHR30135:SF3">
    <property type="entry name" value="GLUCONEOGENESIS FACTOR-RELATED"/>
    <property type="match status" value="1"/>
</dbReference>
<dbReference type="GO" id="GO:0008360">
    <property type="term" value="P:regulation of cell shape"/>
    <property type="evidence" value="ECO:0007669"/>
    <property type="project" value="UniProtKB-UniRule"/>
</dbReference>
<dbReference type="GO" id="GO:0005737">
    <property type="term" value="C:cytoplasm"/>
    <property type="evidence" value="ECO:0007669"/>
    <property type="project" value="UniProtKB-SubCell"/>
</dbReference>
<proteinExistence type="inferred from homology"/>
<keyword evidence="5" id="KW-1185">Reference proteome</keyword>
<comment type="function">
    <text evidence="2">Required for morphogenesis under gluconeogenic growth conditions.</text>
</comment>
<feature type="transmembrane region" description="Helical" evidence="3">
    <location>
        <begin position="79"/>
        <end position="101"/>
    </location>
</feature>
<dbReference type="RefSeq" id="WP_343058205.1">
    <property type="nucleotide sequence ID" value="NZ_JACHHG010000003.1"/>
</dbReference>
<keyword evidence="1 2" id="KW-0963">Cytoplasm</keyword>
<name>A0A841HVK8_9DEIO</name>
<evidence type="ECO:0000313" key="5">
    <source>
        <dbReference type="Proteomes" id="UP000569951"/>
    </source>
</evidence>
<gene>
    <name evidence="4" type="ORF">HNR42_000958</name>
</gene>
<comment type="subcellular location">
    <subcellularLocation>
        <location evidence="2">Cytoplasm</location>
    </subcellularLocation>
</comment>
<dbReference type="AlphaFoldDB" id="A0A841HVK8"/>
<dbReference type="HAMAP" id="MF_00973">
    <property type="entry name" value="Gluconeogen_factor"/>
    <property type="match status" value="1"/>
</dbReference>
<dbReference type="PANTHER" id="PTHR30135">
    <property type="entry name" value="UNCHARACTERIZED PROTEIN YVCK-RELATED"/>
    <property type="match status" value="1"/>
</dbReference>
<dbReference type="SUPFAM" id="SSF142338">
    <property type="entry name" value="CofD-like"/>
    <property type="match status" value="1"/>
</dbReference>
<dbReference type="InterPro" id="IPR010119">
    <property type="entry name" value="Gluconeogen_factor"/>
</dbReference>
<keyword evidence="3" id="KW-1133">Transmembrane helix</keyword>
<reference evidence="4 5" key="1">
    <citation type="submission" date="2020-08" db="EMBL/GenBank/DDBJ databases">
        <title>Genomic Encyclopedia of Type Strains, Phase IV (KMG-IV): sequencing the most valuable type-strain genomes for metagenomic binning, comparative biology and taxonomic classification.</title>
        <authorList>
            <person name="Goeker M."/>
        </authorList>
    </citation>
    <scope>NUCLEOTIDE SEQUENCE [LARGE SCALE GENOMIC DNA]</scope>
    <source>
        <strain evidence="4 5">DSM 21458</strain>
    </source>
</reference>
<dbReference type="InterPro" id="IPR038136">
    <property type="entry name" value="CofD-like_dom_sf"/>
</dbReference>
<accession>A0A841HVK8</accession>
<dbReference type="GO" id="GO:0043743">
    <property type="term" value="F:LPPG:FO 2-phospho-L-lactate transferase activity"/>
    <property type="evidence" value="ECO:0007669"/>
    <property type="project" value="InterPro"/>
</dbReference>
<dbReference type="EMBL" id="JACHHG010000003">
    <property type="protein sequence ID" value="MBB6097541.1"/>
    <property type="molecule type" value="Genomic_DNA"/>
</dbReference>
<evidence type="ECO:0000256" key="3">
    <source>
        <dbReference type="SAM" id="Phobius"/>
    </source>
</evidence>
<evidence type="ECO:0000256" key="2">
    <source>
        <dbReference type="HAMAP-Rule" id="MF_00973"/>
    </source>
</evidence>
<dbReference type="Pfam" id="PF01933">
    <property type="entry name" value="CofD"/>
    <property type="match status" value="1"/>
</dbReference>
<keyword evidence="3" id="KW-0812">Transmembrane</keyword>
<dbReference type="NCBIfam" id="TIGR01826">
    <property type="entry name" value="CofD_related"/>
    <property type="match status" value="1"/>
</dbReference>
<sequence>MTWRRGVKRLEARSVQAARAVKWLTPGMGVKRYITVLLLSLSILAVGFLHFVWTGPFHIIATRWILFLNRFTDPERMPLWAVGLVVSLLALAAALWSVWMLNRSLLFSSGIAPTEAADHIYRRRALARGPVLVALGGGTGLSNLLSGLKEYTSNITAVVAVTDDGGSSGKLRRALGMIAPGDLTDCYAALSDSPVLARLLLHRFARGDGIQGHTFGNLLLATLSEEAGTLEKAALDVNEVLNVRGRVLPATFQSAQLVADLEDGDCIVGESQLALQRAGRAVSRMRLEPPEVPALPEVVQAIERADAILIGPGSLYTSLIPAILVPAVGAAIRRSPAPLIYVANIMSESGETDELDLEGHHEVLAQHLGRSADVVLVNSAPISPEILERYRAEGARLLESPLTRPTFRARVRHAPLVSPDAGQHDPALLARALIELLPRTRRRR</sequence>
<dbReference type="InterPro" id="IPR002882">
    <property type="entry name" value="CofD"/>
</dbReference>
<dbReference type="Gene3D" id="3.40.50.10680">
    <property type="entry name" value="CofD-like domains"/>
    <property type="match status" value="1"/>
</dbReference>
<dbReference type="Proteomes" id="UP000569951">
    <property type="component" value="Unassembled WGS sequence"/>
</dbReference>
<comment type="similarity">
    <text evidence="2">Belongs to the gluconeogenesis factor family.</text>
</comment>
<protein>
    <recommendedName>
        <fullName evidence="2">Putative gluconeogenesis factor</fullName>
    </recommendedName>
</protein>
<dbReference type="CDD" id="cd07187">
    <property type="entry name" value="YvcK_like"/>
    <property type="match status" value="1"/>
</dbReference>
<organism evidence="4 5">
    <name type="scientific">Deinobacterium chartae</name>
    <dbReference type="NCBI Taxonomy" id="521158"/>
    <lineage>
        <taxon>Bacteria</taxon>
        <taxon>Thermotogati</taxon>
        <taxon>Deinococcota</taxon>
        <taxon>Deinococci</taxon>
        <taxon>Deinococcales</taxon>
        <taxon>Deinococcaceae</taxon>
        <taxon>Deinobacterium</taxon>
    </lineage>
</organism>
<evidence type="ECO:0000256" key="1">
    <source>
        <dbReference type="ARBA" id="ARBA00022490"/>
    </source>
</evidence>
<feature type="transmembrane region" description="Helical" evidence="3">
    <location>
        <begin position="33"/>
        <end position="59"/>
    </location>
</feature>
<evidence type="ECO:0000313" key="4">
    <source>
        <dbReference type="EMBL" id="MBB6097541.1"/>
    </source>
</evidence>
<keyword evidence="3" id="KW-0472">Membrane</keyword>
<comment type="caution">
    <text evidence="4">The sequence shown here is derived from an EMBL/GenBank/DDBJ whole genome shotgun (WGS) entry which is preliminary data.</text>
</comment>